<keyword evidence="2" id="KW-1185">Reference proteome</keyword>
<reference evidence="2" key="2">
    <citation type="submission" date="2007-11" db="EMBL/GenBank/DDBJ databases">
        <title>Complete sequence of Delftia acidovorans DSM 14801 / SPH-1.</title>
        <authorList>
            <person name="Copeland A."/>
            <person name="Lucas S."/>
            <person name="Lapidus A."/>
            <person name="Barry K."/>
            <person name="Glavina del Rio T."/>
            <person name="Dalin E."/>
            <person name="Tice H."/>
            <person name="Pitluck S."/>
            <person name="Lowry S."/>
            <person name="Clum A."/>
            <person name="Schmutz J."/>
            <person name="Larimer F."/>
            <person name="Land M."/>
            <person name="Hauser L."/>
            <person name="Kyrpides N."/>
            <person name="Kim E."/>
            <person name="Schleheck D."/>
            <person name="Richardson P."/>
        </authorList>
    </citation>
    <scope>NUCLEOTIDE SEQUENCE [LARGE SCALE GENOMIC DNA]</scope>
    <source>
        <strain evidence="2">DSM 14801 / SPH-1</strain>
    </source>
</reference>
<reference evidence="1 2" key="1">
    <citation type="journal article" date="2004" name="Appl. Environ. Microbiol.">
        <title>Mineralization of individual congeners of linear alkylbenzenesulfonate by defined pairs of heterotrophic bacteria.</title>
        <authorList>
            <person name="Schleheck D."/>
            <person name="Knepper T.P."/>
            <person name="Fischer K."/>
            <person name="Cook A.M."/>
        </authorList>
    </citation>
    <scope>NUCLEOTIDE SEQUENCE [LARGE SCALE GENOMIC DNA]</scope>
    <source>
        <strain evidence="2">DSM 14801 / SPH-1</strain>
    </source>
</reference>
<dbReference type="EMBL" id="CP000884">
    <property type="protein sequence ID" value="ABX34067.1"/>
    <property type="molecule type" value="Genomic_DNA"/>
</dbReference>
<evidence type="ECO:0000313" key="2">
    <source>
        <dbReference type="Proteomes" id="UP000000784"/>
    </source>
</evidence>
<proteinExistence type="predicted"/>
<sequence>MGELATRLDGALAAGAAGRLQRHVLPGAEFALAAQARGAPGLDGELARCDDAAGPGQVAVDVARTDGDVLLRLDQAFVGEIAAGVDVHRLGEGHVAPVADGTVVRLEPGLAQEEAVAFKAQVLRRMGVEVAGHVEVAAKADAASLATGGEPALRDGGTANGNVTPGLQSQVLFGRDLACDGDGAAGAGKLTLAQLQVAAHAHAVRALQARIAQRGKAAAHVDGTGLGLDVHAVVDAQLLAHGEALAGAGIEPAGDAHLPARLAARSLAVALARTALQACIAQHQGVAGHGNASAGIRGQALAEGCICTHGDVRASGDVGRSLDGGRACHLVAASRAGLVGAAGLQALQADVAARVDHGSLAVGRAGHHLAGLGIGAGLEAQRPRRGHRAGDRDGARARRGVDAGAHQVALDAQGIVGAQRGLALRQHAAGVDGCGRNVKIGASLQAFGLEGLCRPDVHGAHGRDVARHRDVTACAQLQVLAGKHGPLDVDLACGQGGDAPVGDQLAPAGDAAVTRFQAQIAAGLQALVQADGAA</sequence>
<dbReference type="KEGG" id="dac:Daci_1423"/>
<evidence type="ECO:0000313" key="1">
    <source>
        <dbReference type="EMBL" id="ABX34067.1"/>
    </source>
</evidence>
<gene>
    <name evidence="1" type="ordered locus">Daci_1423</name>
</gene>
<dbReference type="HOGENOM" id="CLU_509705_0_0_4"/>
<name>A9BSR2_DELAS</name>
<dbReference type="AlphaFoldDB" id="A9BSR2"/>
<protein>
    <submittedName>
        <fullName evidence="1">Uncharacterized protein</fullName>
    </submittedName>
</protein>
<dbReference type="Proteomes" id="UP000000784">
    <property type="component" value="Chromosome"/>
</dbReference>
<organism evidence="1 2">
    <name type="scientific">Delftia acidovorans (strain DSM 14801 / SPH-1)</name>
    <dbReference type="NCBI Taxonomy" id="398578"/>
    <lineage>
        <taxon>Bacteria</taxon>
        <taxon>Pseudomonadati</taxon>
        <taxon>Pseudomonadota</taxon>
        <taxon>Betaproteobacteria</taxon>
        <taxon>Burkholderiales</taxon>
        <taxon>Comamonadaceae</taxon>
        <taxon>Delftia</taxon>
    </lineage>
</organism>
<accession>A9BSR2</accession>